<organism evidence="2 3">
    <name type="scientific">Mycena metata</name>
    <dbReference type="NCBI Taxonomy" id="1033252"/>
    <lineage>
        <taxon>Eukaryota</taxon>
        <taxon>Fungi</taxon>
        <taxon>Dikarya</taxon>
        <taxon>Basidiomycota</taxon>
        <taxon>Agaricomycotina</taxon>
        <taxon>Agaricomycetes</taxon>
        <taxon>Agaricomycetidae</taxon>
        <taxon>Agaricales</taxon>
        <taxon>Marasmiineae</taxon>
        <taxon>Mycenaceae</taxon>
        <taxon>Mycena</taxon>
    </lineage>
</organism>
<name>A0AAD7K067_9AGAR</name>
<dbReference type="Proteomes" id="UP001215598">
    <property type="component" value="Unassembled WGS sequence"/>
</dbReference>
<keyword evidence="1" id="KW-1133">Transmembrane helix</keyword>
<evidence type="ECO:0000313" key="3">
    <source>
        <dbReference type="Proteomes" id="UP001215598"/>
    </source>
</evidence>
<sequence length="199" mass="20704">MEYKSRPPAIPTIIPLLHLDLVSLPSSSLSLFSHSLAMTPFIFIMLLAIVSEAIAAPLQRQDASGISGCDVNATTQLSDAIAGAQTKLSSLNFLSGLQVQNGIVDQRAFFTAQLSLLDAKDPVSKIFAINTIPNPDSPAPANSTQVILSALQDTNSTVATISTNKFASSSANDTVSLADATQLLATAISLASNLSCTTV</sequence>
<dbReference type="EMBL" id="JARKIB010000010">
    <property type="protein sequence ID" value="KAJ7775560.1"/>
    <property type="molecule type" value="Genomic_DNA"/>
</dbReference>
<proteinExistence type="predicted"/>
<feature type="transmembrane region" description="Helical" evidence="1">
    <location>
        <begin position="31"/>
        <end position="50"/>
    </location>
</feature>
<comment type="caution">
    <text evidence="2">The sequence shown here is derived from an EMBL/GenBank/DDBJ whole genome shotgun (WGS) entry which is preliminary data.</text>
</comment>
<reference evidence="2" key="1">
    <citation type="submission" date="2023-03" db="EMBL/GenBank/DDBJ databases">
        <title>Massive genome expansion in bonnet fungi (Mycena s.s.) driven by repeated elements and novel gene families across ecological guilds.</title>
        <authorList>
            <consortium name="Lawrence Berkeley National Laboratory"/>
            <person name="Harder C.B."/>
            <person name="Miyauchi S."/>
            <person name="Viragh M."/>
            <person name="Kuo A."/>
            <person name="Thoen E."/>
            <person name="Andreopoulos B."/>
            <person name="Lu D."/>
            <person name="Skrede I."/>
            <person name="Drula E."/>
            <person name="Henrissat B."/>
            <person name="Morin E."/>
            <person name="Kohler A."/>
            <person name="Barry K."/>
            <person name="LaButti K."/>
            <person name="Morin E."/>
            <person name="Salamov A."/>
            <person name="Lipzen A."/>
            <person name="Mereny Z."/>
            <person name="Hegedus B."/>
            <person name="Baldrian P."/>
            <person name="Stursova M."/>
            <person name="Weitz H."/>
            <person name="Taylor A."/>
            <person name="Grigoriev I.V."/>
            <person name="Nagy L.G."/>
            <person name="Martin F."/>
            <person name="Kauserud H."/>
        </authorList>
    </citation>
    <scope>NUCLEOTIDE SEQUENCE</scope>
    <source>
        <strain evidence="2">CBHHK182m</strain>
    </source>
</reference>
<keyword evidence="1" id="KW-0472">Membrane</keyword>
<accession>A0AAD7K067</accession>
<dbReference type="AlphaFoldDB" id="A0AAD7K067"/>
<evidence type="ECO:0000313" key="2">
    <source>
        <dbReference type="EMBL" id="KAJ7775560.1"/>
    </source>
</evidence>
<gene>
    <name evidence="2" type="ORF">B0H16DRAFT_48214</name>
</gene>
<keyword evidence="1" id="KW-0812">Transmembrane</keyword>
<evidence type="ECO:0000256" key="1">
    <source>
        <dbReference type="SAM" id="Phobius"/>
    </source>
</evidence>
<keyword evidence="3" id="KW-1185">Reference proteome</keyword>
<protein>
    <submittedName>
        <fullName evidence="2">Uncharacterized protein</fullName>
    </submittedName>
</protein>